<dbReference type="EMBL" id="JAUZQC010000019">
    <property type="protein sequence ID" value="KAK5854416.1"/>
    <property type="molecule type" value="Genomic_DNA"/>
</dbReference>
<gene>
    <name evidence="2" type="ORF">PBY51_015487</name>
</gene>
<sequence length="98" mass="11101">MALTRVGLVSDFLEQRDRRGRVRSGSAVSENGCMRFVFTCNGKEALLLPTYPRTTWLCMDRTRHSMAEEGMQIDPLLQRGSRQHIGETNHTTGCEKLS</sequence>
<proteinExistence type="predicted"/>
<comment type="caution">
    <text evidence="2">The sequence shown here is derived from an EMBL/GenBank/DDBJ whole genome shotgun (WGS) entry which is preliminary data.</text>
</comment>
<dbReference type="Proteomes" id="UP001346869">
    <property type="component" value="Unassembled WGS sequence"/>
</dbReference>
<reference evidence="2 3" key="2">
    <citation type="journal article" date="2023" name="Mol. Biol. Evol.">
        <title>Genomics of Secondarily Temperate Adaptation in the Only Non-Antarctic Icefish.</title>
        <authorList>
            <person name="Rivera-Colon A.G."/>
            <person name="Rayamajhi N."/>
            <person name="Minhas B.F."/>
            <person name="Madrigal G."/>
            <person name="Bilyk K.T."/>
            <person name="Yoon V."/>
            <person name="Hune M."/>
            <person name="Gregory S."/>
            <person name="Cheng C.H.C."/>
            <person name="Catchen J.M."/>
        </authorList>
    </citation>
    <scope>NUCLEOTIDE SEQUENCE [LARGE SCALE GENOMIC DNA]</scope>
    <source>
        <strain evidence="2">JMC-PN-2008</strain>
    </source>
</reference>
<name>A0AAN7WYE2_ELEMC</name>
<keyword evidence="3" id="KW-1185">Reference proteome</keyword>
<evidence type="ECO:0000256" key="1">
    <source>
        <dbReference type="SAM" id="MobiDB-lite"/>
    </source>
</evidence>
<evidence type="ECO:0000313" key="2">
    <source>
        <dbReference type="EMBL" id="KAK5854416.1"/>
    </source>
</evidence>
<accession>A0AAN7WYE2</accession>
<evidence type="ECO:0000313" key="3">
    <source>
        <dbReference type="Proteomes" id="UP001346869"/>
    </source>
</evidence>
<reference evidence="2 3" key="1">
    <citation type="journal article" date="2023" name="Genes (Basel)">
        <title>Chromosome-Level Genome Assembly and Circadian Gene Repertoire of the Patagonia Blennie Eleginops maclovinus-The Closest Ancestral Proxy of Antarctic Cryonotothenioids.</title>
        <authorList>
            <person name="Cheng C.C."/>
            <person name="Rivera-Colon A.G."/>
            <person name="Minhas B.F."/>
            <person name="Wilson L."/>
            <person name="Rayamajhi N."/>
            <person name="Vargas-Chacoff L."/>
            <person name="Catchen J.M."/>
        </authorList>
    </citation>
    <scope>NUCLEOTIDE SEQUENCE [LARGE SCALE GENOMIC DNA]</scope>
    <source>
        <strain evidence="2">JMC-PN-2008</strain>
    </source>
</reference>
<organism evidence="2 3">
    <name type="scientific">Eleginops maclovinus</name>
    <name type="common">Patagonian blennie</name>
    <name type="synonym">Eleginus maclovinus</name>
    <dbReference type="NCBI Taxonomy" id="56733"/>
    <lineage>
        <taxon>Eukaryota</taxon>
        <taxon>Metazoa</taxon>
        <taxon>Chordata</taxon>
        <taxon>Craniata</taxon>
        <taxon>Vertebrata</taxon>
        <taxon>Euteleostomi</taxon>
        <taxon>Actinopterygii</taxon>
        <taxon>Neopterygii</taxon>
        <taxon>Teleostei</taxon>
        <taxon>Neoteleostei</taxon>
        <taxon>Acanthomorphata</taxon>
        <taxon>Eupercaria</taxon>
        <taxon>Perciformes</taxon>
        <taxon>Notothenioidei</taxon>
        <taxon>Eleginopidae</taxon>
        <taxon>Eleginops</taxon>
    </lineage>
</organism>
<protein>
    <submittedName>
        <fullName evidence="2">Uncharacterized protein</fullName>
    </submittedName>
</protein>
<dbReference type="AlphaFoldDB" id="A0AAN7WYE2"/>
<feature type="region of interest" description="Disordered" evidence="1">
    <location>
        <begin position="77"/>
        <end position="98"/>
    </location>
</feature>